<dbReference type="EC" id="1.1.1.105" evidence="4"/>
<dbReference type="Pfam" id="PF00106">
    <property type="entry name" value="adh_short"/>
    <property type="match status" value="1"/>
</dbReference>
<dbReference type="OrthoDB" id="5840532at2759"/>
<accession>A0A7R8HCV2</accession>
<dbReference type="Gene3D" id="3.40.50.720">
    <property type="entry name" value="NAD(P)-binding Rossmann-like Domain"/>
    <property type="match status" value="1"/>
</dbReference>
<dbReference type="PRINTS" id="PR00081">
    <property type="entry name" value="GDHRDH"/>
</dbReference>
<proteinExistence type="inferred from homology"/>
<dbReference type="InterPro" id="IPR002347">
    <property type="entry name" value="SDR_fam"/>
</dbReference>
<evidence type="ECO:0000313" key="5">
    <source>
        <dbReference type="Proteomes" id="UP000675881"/>
    </source>
</evidence>
<keyword evidence="5" id="KW-1185">Reference proteome</keyword>
<evidence type="ECO:0000256" key="2">
    <source>
        <dbReference type="ARBA" id="ARBA00023002"/>
    </source>
</evidence>
<dbReference type="AlphaFoldDB" id="A0A7R8HCV2"/>
<dbReference type="GO" id="GO:0005811">
    <property type="term" value="C:lipid droplet"/>
    <property type="evidence" value="ECO:0007669"/>
    <property type="project" value="TreeGrafter"/>
</dbReference>
<dbReference type="GO" id="GO:0004745">
    <property type="term" value="F:all-trans-retinol dehydrogenase (NAD+) activity"/>
    <property type="evidence" value="ECO:0007669"/>
    <property type="project" value="UniProtKB-EC"/>
</dbReference>
<dbReference type="EMBL" id="HG994587">
    <property type="protein sequence ID" value="CAF3022562.1"/>
    <property type="molecule type" value="Genomic_DNA"/>
</dbReference>
<evidence type="ECO:0000256" key="1">
    <source>
        <dbReference type="ARBA" id="ARBA00006484"/>
    </source>
</evidence>
<comment type="similarity">
    <text evidence="1 3">Belongs to the short-chain dehydrogenases/reductases (SDR) family.</text>
</comment>
<dbReference type="PRINTS" id="PR00080">
    <property type="entry name" value="SDRFAMILY"/>
</dbReference>
<protein>
    <submittedName>
        <fullName evidence="4">SDR16C5</fullName>
        <ecNumber evidence="4">1.1.1.105</ecNumber>
    </submittedName>
</protein>
<dbReference type="PANTHER" id="PTHR24322:SF736">
    <property type="entry name" value="RETINOL DEHYDROGENASE 10"/>
    <property type="match status" value="1"/>
</dbReference>
<dbReference type="InterPro" id="IPR036291">
    <property type="entry name" value="NAD(P)-bd_dom_sf"/>
</dbReference>
<keyword evidence="2 4" id="KW-0560">Oxidoreductase</keyword>
<sequence length="188" mass="20618">MYSYPKSLFGEVALITGAGGGLVSVEETCRITQKKGSLGSRAFVCDISVPKEVGDLVKKISLLEDELGPITMLFNNAGIAHCKPFLKHTNEEIQSLFQVNVISHMYLIKEYLPKFLDANKGHLVSIGSIAGSIGTANLVPYCSTKYAIRGLTESLFMELREMYPNTSVKMTTAHPYTISTSLYTKAQK</sequence>
<evidence type="ECO:0000313" key="4">
    <source>
        <dbReference type="EMBL" id="CAF3022562.1"/>
    </source>
</evidence>
<reference evidence="4" key="1">
    <citation type="submission" date="2021-02" db="EMBL/GenBank/DDBJ databases">
        <authorList>
            <person name="Bekaert M."/>
        </authorList>
    </citation>
    <scope>NUCLEOTIDE SEQUENCE</scope>
    <source>
        <strain evidence="4">IoA-00</strain>
    </source>
</reference>
<evidence type="ECO:0000256" key="3">
    <source>
        <dbReference type="RuleBase" id="RU000363"/>
    </source>
</evidence>
<dbReference type="SUPFAM" id="SSF51735">
    <property type="entry name" value="NAD(P)-binding Rossmann-fold domains"/>
    <property type="match status" value="1"/>
</dbReference>
<dbReference type="PANTHER" id="PTHR24322">
    <property type="entry name" value="PKSB"/>
    <property type="match status" value="1"/>
</dbReference>
<gene>
    <name evidence="4" type="ORF">LSAA_13598</name>
</gene>
<dbReference type="Proteomes" id="UP000675881">
    <property type="component" value="Chromosome 8"/>
</dbReference>
<organism evidence="4 5">
    <name type="scientific">Lepeophtheirus salmonis</name>
    <name type="common">Salmon louse</name>
    <name type="synonym">Caligus salmonis</name>
    <dbReference type="NCBI Taxonomy" id="72036"/>
    <lineage>
        <taxon>Eukaryota</taxon>
        <taxon>Metazoa</taxon>
        <taxon>Ecdysozoa</taxon>
        <taxon>Arthropoda</taxon>
        <taxon>Crustacea</taxon>
        <taxon>Multicrustacea</taxon>
        <taxon>Hexanauplia</taxon>
        <taxon>Copepoda</taxon>
        <taxon>Siphonostomatoida</taxon>
        <taxon>Caligidae</taxon>
        <taxon>Lepeophtheirus</taxon>
    </lineage>
</organism>
<name>A0A7R8HCV2_LEPSM</name>